<protein>
    <submittedName>
        <fullName evidence="1">Uncharacterized protein</fullName>
    </submittedName>
</protein>
<proteinExistence type="predicted"/>
<gene>
    <name evidence="1" type="ORF">RDT67_07415</name>
</gene>
<dbReference type="RefSeq" id="WP_309046995.1">
    <property type="nucleotide sequence ID" value="NZ_JAVIGA010000005.1"/>
</dbReference>
<evidence type="ECO:0000313" key="1">
    <source>
        <dbReference type="EMBL" id="MDQ9126253.1"/>
    </source>
</evidence>
<evidence type="ECO:0000313" key="2">
    <source>
        <dbReference type="Proteomes" id="UP001224622"/>
    </source>
</evidence>
<organism evidence="1 2">
    <name type="scientific">Serratia fonticola</name>
    <dbReference type="NCBI Taxonomy" id="47917"/>
    <lineage>
        <taxon>Bacteria</taxon>
        <taxon>Pseudomonadati</taxon>
        <taxon>Pseudomonadota</taxon>
        <taxon>Gammaproteobacteria</taxon>
        <taxon>Enterobacterales</taxon>
        <taxon>Yersiniaceae</taxon>
        <taxon>Serratia</taxon>
    </lineage>
</organism>
<dbReference type="Proteomes" id="UP001224622">
    <property type="component" value="Unassembled WGS sequence"/>
</dbReference>
<sequence length="87" mass="9859">MANEITIVKIPREIVFTEEFAALEGVSVRTVYRWTTGDSPCLPIVPRTISKGKKRASGPIRILYAKWKEQQMKMALGHSRFQIIIGV</sequence>
<accession>A0AAJ1Y9V8</accession>
<name>A0AAJ1Y9V8_SERFO</name>
<dbReference type="EMBL" id="JAVIGA010000005">
    <property type="protein sequence ID" value="MDQ9126253.1"/>
    <property type="molecule type" value="Genomic_DNA"/>
</dbReference>
<reference evidence="1" key="1">
    <citation type="submission" date="2023-08" db="EMBL/GenBank/DDBJ databases">
        <title>The Comparative Genomic Analysis of Yersiniaceae from Polar Regions.</title>
        <authorList>
            <person name="Goncharov A."/>
            <person name="Aslanov B."/>
            <person name="Kolodzhieva V."/>
            <person name="Azarov D."/>
            <person name="Mochov A."/>
            <person name="Lebedeva E."/>
        </authorList>
    </citation>
    <scope>NUCLEOTIDE SEQUENCE</scope>
    <source>
        <strain evidence="1">Vf</strain>
    </source>
</reference>
<comment type="caution">
    <text evidence="1">The sequence shown here is derived from an EMBL/GenBank/DDBJ whole genome shotgun (WGS) entry which is preliminary data.</text>
</comment>
<dbReference type="AlphaFoldDB" id="A0AAJ1Y9V8"/>